<evidence type="ECO:0000313" key="2">
    <source>
        <dbReference type="EMBL" id="EMF13614.1"/>
    </source>
</evidence>
<dbReference type="GO" id="GO:0005524">
    <property type="term" value="F:ATP binding"/>
    <property type="evidence" value="ECO:0007669"/>
    <property type="project" value="InterPro"/>
</dbReference>
<dbReference type="InterPro" id="IPR011009">
    <property type="entry name" value="Kinase-like_dom_sf"/>
</dbReference>
<dbReference type="SUPFAM" id="SSF56112">
    <property type="entry name" value="Protein kinase-like (PK-like)"/>
    <property type="match status" value="1"/>
</dbReference>
<evidence type="ECO:0000259" key="1">
    <source>
        <dbReference type="PROSITE" id="PS50011"/>
    </source>
</evidence>
<reference evidence="2 3" key="1">
    <citation type="journal article" date="2012" name="PLoS Pathog.">
        <title>Diverse lifestyles and strategies of plant pathogenesis encoded in the genomes of eighteen Dothideomycetes fungi.</title>
        <authorList>
            <person name="Ohm R.A."/>
            <person name="Feau N."/>
            <person name="Henrissat B."/>
            <person name="Schoch C.L."/>
            <person name="Horwitz B.A."/>
            <person name="Barry K.W."/>
            <person name="Condon B.J."/>
            <person name="Copeland A.C."/>
            <person name="Dhillon B."/>
            <person name="Glaser F."/>
            <person name="Hesse C.N."/>
            <person name="Kosti I."/>
            <person name="LaButti K."/>
            <person name="Lindquist E.A."/>
            <person name="Lucas S."/>
            <person name="Salamov A.A."/>
            <person name="Bradshaw R.E."/>
            <person name="Ciuffetti L."/>
            <person name="Hamelin R.C."/>
            <person name="Kema G.H.J."/>
            <person name="Lawrence C."/>
            <person name="Scott J.A."/>
            <person name="Spatafora J.W."/>
            <person name="Turgeon B.G."/>
            <person name="de Wit P.J.G.M."/>
            <person name="Zhong S."/>
            <person name="Goodwin S.B."/>
            <person name="Grigoriev I.V."/>
        </authorList>
    </citation>
    <scope>NUCLEOTIDE SEQUENCE [LARGE SCALE GENOMIC DNA]</scope>
    <source>
        <strain evidence="2 3">SO2202</strain>
    </source>
</reference>
<dbReference type="AlphaFoldDB" id="M3D6W2"/>
<dbReference type="SMART" id="SM00220">
    <property type="entry name" value="S_TKc"/>
    <property type="match status" value="1"/>
</dbReference>
<dbReference type="GeneID" id="27899658"/>
<organism evidence="2 3">
    <name type="scientific">Sphaerulina musiva (strain SO2202)</name>
    <name type="common">Poplar stem canker fungus</name>
    <name type="synonym">Septoria musiva</name>
    <dbReference type="NCBI Taxonomy" id="692275"/>
    <lineage>
        <taxon>Eukaryota</taxon>
        <taxon>Fungi</taxon>
        <taxon>Dikarya</taxon>
        <taxon>Ascomycota</taxon>
        <taxon>Pezizomycotina</taxon>
        <taxon>Dothideomycetes</taxon>
        <taxon>Dothideomycetidae</taxon>
        <taxon>Mycosphaerellales</taxon>
        <taxon>Mycosphaerellaceae</taxon>
        <taxon>Sphaerulina</taxon>
    </lineage>
</organism>
<dbReference type="eggNOG" id="ENOG502TFTN">
    <property type="taxonomic scope" value="Eukaryota"/>
</dbReference>
<dbReference type="STRING" id="692275.M3D6W2"/>
<feature type="domain" description="Protein kinase" evidence="1">
    <location>
        <begin position="220"/>
        <end position="560"/>
    </location>
</feature>
<dbReference type="EMBL" id="KB456263">
    <property type="protein sequence ID" value="EMF13614.1"/>
    <property type="molecule type" value="Genomic_DNA"/>
</dbReference>
<dbReference type="GO" id="GO:0004672">
    <property type="term" value="F:protein kinase activity"/>
    <property type="evidence" value="ECO:0007669"/>
    <property type="project" value="InterPro"/>
</dbReference>
<dbReference type="Gene3D" id="1.10.510.10">
    <property type="entry name" value="Transferase(Phosphotransferase) domain 1"/>
    <property type="match status" value="1"/>
</dbReference>
<dbReference type="OrthoDB" id="248923at2759"/>
<sequence>MTTFLSYASSLGCKNEDALALIRRHCSKDSSIRREGEYHDHDDADLLPTPQRLRQAFPADAESHIRIQDFLHCLCVLCKPQHGALEDDDRERLLPHEILSNDKTLKAFATLILSGCLFALREYVKSEDDLKTFTKFIGNPGRALRRRLFRLVGTDDALCPHTEETRPATTLLSQQCVTCLASTFRECVGRKFRLQTIKTLRKSDKIEDYVLSRTNLPIVLEHEDQIDKPSRPGVRFSRCKIEATHCLSEELTQHELFRKRYRLLPSDGHHDHEPTPSDLETVTLEEKEASIALALGSLDHANIAKVILVFREDADDPHLSLLFKREQHNLEEYLQEFTSANLLGGFVSRVWEHTILLDHGLWRNLLGIVDAVATIHEVAEGGKQPRRLGPPIFGHFDIKPANILVSDGGTLLLTDFGQAASRTVGTSDYAPPEHELSNRVELVPSYDVWSMACVLLQALVFIRSAAEGGEQEGKNAVHTFYSQRLHETEHNQAGAFWIKNHHGPGSSLRKAVDNELTQLATRRHPKTKVVVNQLRQMLSVNPVRRPTIRECLKVFGSSGLGRDIFRTPGDINVEPELANWITSFSTEVQREPVPCRLQLYRALQSRRGPPEVNLTLEYEGEPSTHSRTDMRSVHEVALVPIALFNTNIVAGRSFSQSSQTSRDGTTLRLGFMNFFRGVTLHFLAPATYLEFMTLMTHQMILPDARTDHHDTKGAGVRFKSCKVVERRDWPHRNREHEFTDGIVQVWEALSPEAYESRYPHVDSTLTHEPLRRAPPVTYDTVQRLPVPPPAQISRYKMALFGLEKASRLRCCLIADVGTDSYTLESKASAHSLEFIEKSEAKFRSVVYRSQSPESYPGFPISPDVLTTQIKDLGIRTSSILLEMERDCNHHRDLRRLIAGGPGTPIKPV</sequence>
<dbReference type="PANTHER" id="PTHR44305">
    <property type="entry name" value="SI:DKEY-192D15.2-RELATED"/>
    <property type="match status" value="1"/>
</dbReference>
<keyword evidence="3" id="KW-1185">Reference proteome</keyword>
<dbReference type="HOGENOM" id="CLU_357143_0_0_1"/>
<name>M3D6W2_SPHMS</name>
<dbReference type="PROSITE" id="PS00108">
    <property type="entry name" value="PROTEIN_KINASE_ST"/>
    <property type="match status" value="1"/>
</dbReference>
<dbReference type="PANTHER" id="PTHR44305:SF24">
    <property type="entry name" value="TYROSINE-PROTEIN KINASE C03B1.5-RELATED"/>
    <property type="match status" value="1"/>
</dbReference>
<accession>M3D6W2</accession>
<proteinExistence type="predicted"/>
<protein>
    <recommendedName>
        <fullName evidence="1">Protein kinase domain-containing protein</fullName>
    </recommendedName>
</protein>
<dbReference type="InterPro" id="IPR053083">
    <property type="entry name" value="TF_kinase-domain_protein"/>
</dbReference>
<evidence type="ECO:0000313" key="3">
    <source>
        <dbReference type="Proteomes" id="UP000016931"/>
    </source>
</evidence>
<dbReference type="PROSITE" id="PS50011">
    <property type="entry name" value="PROTEIN_KINASE_DOM"/>
    <property type="match status" value="1"/>
</dbReference>
<dbReference type="Proteomes" id="UP000016931">
    <property type="component" value="Unassembled WGS sequence"/>
</dbReference>
<dbReference type="Pfam" id="PF00069">
    <property type="entry name" value="Pkinase"/>
    <property type="match status" value="1"/>
</dbReference>
<dbReference type="InterPro" id="IPR008271">
    <property type="entry name" value="Ser/Thr_kinase_AS"/>
</dbReference>
<dbReference type="OMA" id="FRIERCI"/>
<dbReference type="RefSeq" id="XP_016761735.1">
    <property type="nucleotide sequence ID" value="XM_016902521.1"/>
</dbReference>
<gene>
    <name evidence="2" type="ORF">SEPMUDRAFT_132877</name>
</gene>
<dbReference type="InterPro" id="IPR000719">
    <property type="entry name" value="Prot_kinase_dom"/>
</dbReference>